<feature type="domain" description="UDP-N-acetylglucosamine 2-epimerase" evidence="5">
    <location>
        <begin position="22"/>
        <end position="367"/>
    </location>
</feature>
<dbReference type="Pfam" id="PF02350">
    <property type="entry name" value="Epimerase_2"/>
    <property type="match status" value="1"/>
</dbReference>
<dbReference type="InterPro" id="IPR029767">
    <property type="entry name" value="WecB-like"/>
</dbReference>
<accession>A0A1F5E7K8</accession>
<evidence type="ECO:0000256" key="1">
    <source>
        <dbReference type="ARBA" id="ARBA00023235"/>
    </source>
</evidence>
<evidence type="ECO:0000313" key="7">
    <source>
        <dbReference type="Proteomes" id="UP000177006"/>
    </source>
</evidence>
<dbReference type="PANTHER" id="PTHR43174">
    <property type="entry name" value="UDP-N-ACETYLGLUCOSAMINE 2-EPIMERASE"/>
    <property type="match status" value="1"/>
</dbReference>
<dbReference type="STRING" id="1797457.A2160_02495"/>
<protein>
    <recommendedName>
        <fullName evidence="3">UDP-N-acetylglucosamine 2-epimerase (non-hydrolyzing)</fullName>
        <ecNumber evidence="3">5.1.3.14</ecNumber>
    </recommendedName>
</protein>
<dbReference type="Gene3D" id="3.40.50.2000">
    <property type="entry name" value="Glycogen Phosphorylase B"/>
    <property type="match status" value="2"/>
</dbReference>
<gene>
    <name evidence="6" type="ORF">A2160_02495</name>
</gene>
<keyword evidence="1 4" id="KW-0413">Isomerase</keyword>
<organism evidence="6 7">
    <name type="scientific">Candidatus Beckwithbacteria bacterium RBG_13_42_9</name>
    <dbReference type="NCBI Taxonomy" id="1797457"/>
    <lineage>
        <taxon>Bacteria</taxon>
        <taxon>Candidatus Beckwithiibacteriota</taxon>
    </lineage>
</organism>
<dbReference type="GO" id="GO:0008761">
    <property type="term" value="F:UDP-N-acetylglucosamine 2-epimerase activity"/>
    <property type="evidence" value="ECO:0007669"/>
    <property type="project" value="UniProtKB-EC"/>
</dbReference>
<dbReference type="Proteomes" id="UP000177006">
    <property type="component" value="Unassembled WGS sequence"/>
</dbReference>
<evidence type="ECO:0000259" key="5">
    <source>
        <dbReference type="Pfam" id="PF02350"/>
    </source>
</evidence>
<proteinExistence type="inferred from homology"/>
<dbReference type="AlphaFoldDB" id="A0A1F5E7K8"/>
<dbReference type="NCBIfam" id="TIGR00236">
    <property type="entry name" value="wecB"/>
    <property type="match status" value="1"/>
</dbReference>
<dbReference type="EC" id="5.1.3.14" evidence="3"/>
<reference evidence="6 7" key="1">
    <citation type="journal article" date="2016" name="Nat. Commun.">
        <title>Thousands of microbial genomes shed light on interconnected biogeochemical processes in an aquifer system.</title>
        <authorList>
            <person name="Anantharaman K."/>
            <person name="Brown C.T."/>
            <person name="Hug L.A."/>
            <person name="Sharon I."/>
            <person name="Castelle C.J."/>
            <person name="Probst A.J."/>
            <person name="Thomas B.C."/>
            <person name="Singh A."/>
            <person name="Wilkins M.J."/>
            <person name="Karaoz U."/>
            <person name="Brodie E.L."/>
            <person name="Williams K.H."/>
            <person name="Hubbard S.S."/>
            <person name="Banfield J.F."/>
        </authorList>
    </citation>
    <scope>NUCLEOTIDE SEQUENCE [LARGE SCALE GENOMIC DNA]</scope>
</reference>
<name>A0A1F5E7K8_9BACT</name>
<dbReference type="PANTHER" id="PTHR43174:SF2">
    <property type="entry name" value="UDP-N-ACETYLGLUCOSAMINE 2-EPIMERASE"/>
    <property type="match status" value="1"/>
</dbReference>
<dbReference type="SUPFAM" id="SSF53756">
    <property type="entry name" value="UDP-Glycosyltransferase/glycogen phosphorylase"/>
    <property type="match status" value="1"/>
</dbReference>
<evidence type="ECO:0000313" key="6">
    <source>
        <dbReference type="EMBL" id="OGD63331.1"/>
    </source>
</evidence>
<dbReference type="InterPro" id="IPR003331">
    <property type="entry name" value="UDP_GlcNAc_Epimerase_2_dom"/>
</dbReference>
<comment type="caution">
    <text evidence="6">The sequence shown here is derived from an EMBL/GenBank/DDBJ whole genome shotgun (WGS) entry which is preliminary data.</text>
</comment>
<sequence>MKILTIFGTRPEAIKLSPVLDKLSSTPQVESFICTTGQHRDLLDEMLSFFKIVPAYDLNLMRYNQRPEDIIAASLTRLERVIQDVKPDWILVQGDTVTVLAASLAAFFKKIKLAHIEAGLRSYDKFSPFPEETNRRLVSHMTDLHFAPTLQAKKNLLAENIPEKNILVTGNTAIDNILNVCQKIKQKKLLVKKIQKKFPFLNKKRRLILATIHRRENFGKKLENVAKAFITITRKNHDSQIILPVHPNPNVRIPLTQFLQKSAIYLVQPLDYPSFIYLMDSAYLLMTDSGGIQEEATALGKPVLILRDVTERPEIVEARIGLLTGTNQSRIVKTALRLLNDQKTYQSIARKVNIFGDGLASQRIVSGLLGKKVKEFEPF</sequence>
<dbReference type="EMBL" id="MEZK01000010">
    <property type="protein sequence ID" value="OGD63331.1"/>
    <property type="molecule type" value="Genomic_DNA"/>
</dbReference>
<evidence type="ECO:0000256" key="4">
    <source>
        <dbReference type="RuleBase" id="RU003513"/>
    </source>
</evidence>
<comment type="similarity">
    <text evidence="2 4">Belongs to the UDP-N-acetylglucosamine 2-epimerase family.</text>
</comment>
<dbReference type="CDD" id="cd03786">
    <property type="entry name" value="GTB_UDP-GlcNAc_2-Epimerase"/>
    <property type="match status" value="1"/>
</dbReference>
<evidence type="ECO:0000256" key="3">
    <source>
        <dbReference type="ARBA" id="ARBA00038858"/>
    </source>
</evidence>
<evidence type="ECO:0000256" key="2">
    <source>
        <dbReference type="ARBA" id="ARBA00038209"/>
    </source>
</evidence>